<dbReference type="EMBL" id="CP092870">
    <property type="protein sequence ID" value="UYV70876.1"/>
    <property type="molecule type" value="Genomic_DNA"/>
</dbReference>
<accession>A0ABY6KRR9</accession>
<dbReference type="InterPro" id="IPR005312">
    <property type="entry name" value="DUF1759"/>
</dbReference>
<reference evidence="5 6" key="1">
    <citation type="submission" date="2022-01" db="EMBL/GenBank/DDBJ databases">
        <title>A chromosomal length assembly of Cordylochernes scorpioides.</title>
        <authorList>
            <person name="Zeh D."/>
            <person name="Zeh J."/>
        </authorList>
    </citation>
    <scope>NUCLEOTIDE SEQUENCE [LARGE SCALE GENOMIC DNA]</scope>
    <source>
        <strain evidence="5">IN4F17</strain>
        <tissue evidence="5">Whole Body</tissue>
    </source>
</reference>
<dbReference type="InterPro" id="IPR040676">
    <property type="entry name" value="DUF5641"/>
</dbReference>
<dbReference type="InterPro" id="IPR036388">
    <property type="entry name" value="WH-like_DNA-bd_sf"/>
</dbReference>
<evidence type="ECO:0000259" key="4">
    <source>
        <dbReference type="Pfam" id="PF18701"/>
    </source>
</evidence>
<sequence>MPGHRKRRQFKQTDAFTRGMVIGLKRAGWSIRQIAADTHLGASTVHRLWRRWLEHGNVAIYRNVGATRVMSARVDRRILRQAVAAPQATCTAILQHVQDTLDHSISTRTISRRLVANGLHSCRPLRRLPLTPPNRRQRLEWCRARSTWMTEWHRVVFSDESRFCLSSDSRRVRVWRRRGERSNPAAIVERPTVRQRGIMVWGTIAYDSRSPLLRIQGTMTAQRYVDDVLRPVTLPYLQGVPNALYQQYNARPHTARISQQALQDVQMLPWPPYSPDLSPIEHVWDIIGRRLHALPQPRSEDELWQMVEREWRAIPQDAIRTLIDSLPRRVAACIVVREFKVKKSQKSRTLLRSSATKSIKEIVAELDKESPSRETIRINFKVLETNENQLRDVYSQIMNLMLENETITPHDLEKEPDMVLKENEHQGRSNLDPTRSVQEGLSEVQYLVQSMRAGTRADRLVRSYPLTTENYPKVVKTLQNRFGDKVTLVDVYVRHLLKLVINNARKKTLTLESLYDQVESHLRALESLGVTTQQNASFLYPLVESSLPEDLLRIWQRSALAGYSEDEGELPISIAQRLQRLLEFLRREDCAGWRSMTVTKRMDEMRKVDAYFPCLRVGHMRATCRTQIRCSHCRGPHHTALDLPRQELRASTGEQEFALSEMHVRTAIPKALLATARVRIVGPQGVRITVRALLDQESQSSFAHQDLHHLTVPVHKVNAQIYGINDTRGEHVKQMALVVGRMTGILPSRDLRIPMPSSWKALPLADPQFETSVRVDVILGADVYGSLLLPEFKYDKGTQLCAQKTRLGWIISGKLPTEGEGSPHMVYNIQVNYEENLDNILRRFWEVEKVPIRPAKSSEDEFCEELYKTKVKIKTSSGRYIVTLPFDPKVPVPELFGGSVSICVQRQLSLERGMAKQVPLKEEYHSFMREYIKLGHMTPLPELVAEDSPGGCFIPHHAVWGNQQKLRVVFDASTVTSNGFSFNNRLYTGPKLQRNIFVILMNWRHYKVVMLVDIEKMYRQLLVCPTDAARQKILWRETSNEPMIPYRLNTVMSLHKEMKLLSVACYRWWKTVRSHGMVGARYCDRKDYDSAVVGSWERLGCTDRRTYKRIVEEVSRTTGMSSNSSDTPLVGLNGNPGHPAAWMQRCLRRCTDATIALAWIKTIARTLPTFVGNRDEQGLLRVGGELRWAPGIPYHHRYPALLPSEGRLSQLIIRDRHQITLHGGTTVLTYEDMLTVLIHIESCLNSRPLAPLGNDLNDLEALNPAHFSITSTSQCVPEEEFILVKDHLLWSTDFIQSLQQRNKWKIKEPNMLAGSLVLIKEGHVLPAKWLMGRVVEVHPGKDGVVRVVSVRTMAGVIKRPLVKLALLQGPPVSFDGAHQLGEDVQIDI</sequence>
<dbReference type="Pfam" id="PF18701">
    <property type="entry name" value="DUF5641"/>
    <property type="match status" value="1"/>
</dbReference>
<feature type="domain" description="Tc1-like transposase DDE" evidence="3">
    <location>
        <begin position="154"/>
        <end position="303"/>
    </location>
</feature>
<evidence type="ECO:0000259" key="3">
    <source>
        <dbReference type="Pfam" id="PF13358"/>
    </source>
</evidence>
<dbReference type="PANTHER" id="PTHR47331:SF5">
    <property type="entry name" value="RIBONUCLEASE H"/>
    <property type="match status" value="1"/>
</dbReference>
<dbReference type="InterPro" id="IPR038717">
    <property type="entry name" value="Tc1-like_DDE_dom"/>
</dbReference>
<dbReference type="InterPro" id="IPR036397">
    <property type="entry name" value="RNaseH_sf"/>
</dbReference>
<dbReference type="Gene3D" id="3.30.420.10">
    <property type="entry name" value="Ribonuclease H-like superfamily/Ribonuclease H"/>
    <property type="match status" value="1"/>
</dbReference>
<evidence type="ECO:0000313" key="5">
    <source>
        <dbReference type="EMBL" id="UYV70876.1"/>
    </source>
</evidence>
<keyword evidence="6" id="KW-1185">Reference proteome</keyword>
<comment type="subcellular location">
    <subcellularLocation>
        <location evidence="1">Nucleus</location>
    </subcellularLocation>
</comment>
<feature type="domain" description="Transposase Tc1-like" evidence="2">
    <location>
        <begin position="75"/>
        <end position="144"/>
    </location>
</feature>
<dbReference type="Pfam" id="PF01498">
    <property type="entry name" value="HTH_Tnp_Tc3_2"/>
    <property type="match status" value="1"/>
</dbReference>
<proteinExistence type="predicted"/>
<organism evidence="5 6">
    <name type="scientific">Cordylochernes scorpioides</name>
    <dbReference type="NCBI Taxonomy" id="51811"/>
    <lineage>
        <taxon>Eukaryota</taxon>
        <taxon>Metazoa</taxon>
        <taxon>Ecdysozoa</taxon>
        <taxon>Arthropoda</taxon>
        <taxon>Chelicerata</taxon>
        <taxon>Arachnida</taxon>
        <taxon>Pseudoscorpiones</taxon>
        <taxon>Cheliferoidea</taxon>
        <taxon>Chernetidae</taxon>
        <taxon>Cordylochernes</taxon>
    </lineage>
</organism>
<evidence type="ECO:0000256" key="1">
    <source>
        <dbReference type="ARBA" id="ARBA00004123"/>
    </source>
</evidence>
<dbReference type="PANTHER" id="PTHR47331">
    <property type="entry name" value="PHD-TYPE DOMAIN-CONTAINING PROTEIN"/>
    <property type="match status" value="1"/>
</dbReference>
<dbReference type="Pfam" id="PF03564">
    <property type="entry name" value="DUF1759"/>
    <property type="match status" value="1"/>
</dbReference>
<dbReference type="Gene3D" id="1.10.10.10">
    <property type="entry name" value="Winged helix-like DNA-binding domain superfamily/Winged helix DNA-binding domain"/>
    <property type="match status" value="1"/>
</dbReference>
<evidence type="ECO:0000313" key="6">
    <source>
        <dbReference type="Proteomes" id="UP001235939"/>
    </source>
</evidence>
<dbReference type="InterPro" id="IPR009057">
    <property type="entry name" value="Homeodomain-like_sf"/>
</dbReference>
<name>A0ABY6KRR9_9ARAC</name>
<feature type="domain" description="DUF5641" evidence="4">
    <location>
        <begin position="1290"/>
        <end position="1367"/>
    </location>
</feature>
<dbReference type="SUPFAM" id="SSF46689">
    <property type="entry name" value="Homeodomain-like"/>
    <property type="match status" value="1"/>
</dbReference>
<dbReference type="Proteomes" id="UP001235939">
    <property type="component" value="Chromosome 08"/>
</dbReference>
<dbReference type="InterPro" id="IPR002492">
    <property type="entry name" value="Transposase_Tc1-like"/>
</dbReference>
<evidence type="ECO:0000259" key="2">
    <source>
        <dbReference type="Pfam" id="PF01498"/>
    </source>
</evidence>
<gene>
    <name evidence="5" type="ORF">LAZ67_8000946</name>
</gene>
<dbReference type="Pfam" id="PF13358">
    <property type="entry name" value="DDE_3"/>
    <property type="match status" value="1"/>
</dbReference>
<protein>
    <submittedName>
        <fullName evidence="5">Uncharacterized protein</fullName>
    </submittedName>
</protein>